<dbReference type="Pfam" id="PF08546">
    <property type="entry name" value="ApbA_C"/>
    <property type="match status" value="1"/>
</dbReference>
<feature type="domain" description="Ketopantoate reductase C-terminal" evidence="5">
    <location>
        <begin position="235"/>
        <end position="376"/>
    </location>
</feature>
<feature type="domain" description="Ketopantoate reductase N-terminal" evidence="4">
    <location>
        <begin position="3"/>
        <end position="136"/>
    </location>
</feature>
<dbReference type="Pfam" id="PF02558">
    <property type="entry name" value="ApbA"/>
    <property type="match status" value="1"/>
</dbReference>
<dbReference type="EMBL" id="JARIHO010000005">
    <property type="protein sequence ID" value="KAJ7361586.1"/>
    <property type="molecule type" value="Genomic_DNA"/>
</dbReference>
<evidence type="ECO:0000256" key="3">
    <source>
        <dbReference type="ARBA" id="ARBA00023002"/>
    </source>
</evidence>
<dbReference type="PANTHER" id="PTHR43765:SF2">
    <property type="entry name" value="2-DEHYDROPANTOATE 2-REDUCTASE"/>
    <property type="match status" value="1"/>
</dbReference>
<dbReference type="InterPro" id="IPR013752">
    <property type="entry name" value="KPA_reductase"/>
</dbReference>
<dbReference type="Proteomes" id="UP001218218">
    <property type="component" value="Unassembled WGS sequence"/>
</dbReference>
<dbReference type="GO" id="GO:0050661">
    <property type="term" value="F:NADP binding"/>
    <property type="evidence" value="ECO:0007669"/>
    <property type="project" value="TreeGrafter"/>
</dbReference>
<dbReference type="PANTHER" id="PTHR43765">
    <property type="entry name" value="2-DEHYDROPANTOATE 2-REDUCTASE-RELATED"/>
    <property type="match status" value="1"/>
</dbReference>
<keyword evidence="7" id="KW-1185">Reference proteome</keyword>
<proteinExistence type="inferred from homology"/>
<keyword evidence="2" id="KW-0521">NADP</keyword>
<dbReference type="AlphaFoldDB" id="A0AAD7AKS7"/>
<reference evidence="6" key="1">
    <citation type="submission" date="2023-03" db="EMBL/GenBank/DDBJ databases">
        <title>Massive genome expansion in bonnet fungi (Mycena s.s.) driven by repeated elements and novel gene families across ecological guilds.</title>
        <authorList>
            <consortium name="Lawrence Berkeley National Laboratory"/>
            <person name="Harder C.B."/>
            <person name="Miyauchi S."/>
            <person name="Viragh M."/>
            <person name="Kuo A."/>
            <person name="Thoen E."/>
            <person name="Andreopoulos B."/>
            <person name="Lu D."/>
            <person name="Skrede I."/>
            <person name="Drula E."/>
            <person name="Henrissat B."/>
            <person name="Morin E."/>
            <person name="Kohler A."/>
            <person name="Barry K."/>
            <person name="LaButti K."/>
            <person name="Morin E."/>
            <person name="Salamov A."/>
            <person name="Lipzen A."/>
            <person name="Mereny Z."/>
            <person name="Hegedus B."/>
            <person name="Baldrian P."/>
            <person name="Stursova M."/>
            <person name="Weitz H."/>
            <person name="Taylor A."/>
            <person name="Grigoriev I.V."/>
            <person name="Nagy L.G."/>
            <person name="Martin F."/>
            <person name="Kauserud H."/>
        </authorList>
    </citation>
    <scope>NUCLEOTIDE SEQUENCE</scope>
    <source>
        <strain evidence="6">CBHHK002</strain>
    </source>
</reference>
<evidence type="ECO:0000256" key="2">
    <source>
        <dbReference type="ARBA" id="ARBA00022857"/>
    </source>
</evidence>
<dbReference type="GO" id="GO:0008677">
    <property type="term" value="F:2-dehydropantoate 2-reductase activity"/>
    <property type="evidence" value="ECO:0007669"/>
    <property type="project" value="TreeGrafter"/>
</dbReference>
<evidence type="ECO:0000259" key="5">
    <source>
        <dbReference type="Pfam" id="PF08546"/>
    </source>
</evidence>
<dbReference type="InterPro" id="IPR050838">
    <property type="entry name" value="Ketopantoate_reductase"/>
</dbReference>
<dbReference type="Gene3D" id="3.40.50.720">
    <property type="entry name" value="NAD(P)-binding Rossmann-like Domain"/>
    <property type="match status" value="1"/>
</dbReference>
<accession>A0AAD7AKS7</accession>
<dbReference type="Gene3D" id="1.10.1040.10">
    <property type="entry name" value="N-(1-d-carboxylethyl)-l-norvaline Dehydrogenase, domain 2"/>
    <property type="match status" value="1"/>
</dbReference>
<dbReference type="InterPro" id="IPR013332">
    <property type="entry name" value="KPR_N"/>
</dbReference>
<comment type="similarity">
    <text evidence="1">Belongs to the ketopantoate reductase family.</text>
</comment>
<keyword evidence="3" id="KW-0560">Oxidoreductase</keyword>
<evidence type="ECO:0000259" key="4">
    <source>
        <dbReference type="Pfam" id="PF02558"/>
    </source>
</evidence>
<dbReference type="GO" id="GO:0005739">
    <property type="term" value="C:mitochondrion"/>
    <property type="evidence" value="ECO:0007669"/>
    <property type="project" value="TreeGrafter"/>
</dbReference>
<dbReference type="SUPFAM" id="SSF51735">
    <property type="entry name" value="NAD(P)-binding Rossmann-fold domains"/>
    <property type="match status" value="1"/>
</dbReference>
<dbReference type="SUPFAM" id="SSF48179">
    <property type="entry name" value="6-phosphogluconate dehydrogenase C-terminal domain-like"/>
    <property type="match status" value="1"/>
</dbReference>
<name>A0AAD7AKS7_9AGAR</name>
<evidence type="ECO:0000313" key="7">
    <source>
        <dbReference type="Proteomes" id="UP001218218"/>
    </source>
</evidence>
<dbReference type="InterPro" id="IPR013328">
    <property type="entry name" value="6PGD_dom2"/>
</dbReference>
<organism evidence="6 7">
    <name type="scientific">Mycena albidolilacea</name>
    <dbReference type="NCBI Taxonomy" id="1033008"/>
    <lineage>
        <taxon>Eukaryota</taxon>
        <taxon>Fungi</taxon>
        <taxon>Dikarya</taxon>
        <taxon>Basidiomycota</taxon>
        <taxon>Agaricomycotina</taxon>
        <taxon>Agaricomycetes</taxon>
        <taxon>Agaricomycetidae</taxon>
        <taxon>Agaricales</taxon>
        <taxon>Marasmiineae</taxon>
        <taxon>Mycenaceae</taxon>
        <taxon>Mycena</taxon>
    </lineage>
</organism>
<protein>
    <submittedName>
        <fullName evidence="6">Ketopantoate reductase-like protein</fullName>
    </submittedName>
</protein>
<gene>
    <name evidence="6" type="ORF">DFH08DRAFT_844620</name>
</gene>
<comment type="caution">
    <text evidence="6">The sequence shown here is derived from an EMBL/GenBank/DDBJ whole genome shotgun (WGS) entry which is preliminary data.</text>
</comment>
<dbReference type="InterPro" id="IPR008927">
    <property type="entry name" value="6-PGluconate_DH-like_C_sf"/>
</dbReference>
<evidence type="ECO:0000313" key="6">
    <source>
        <dbReference type="EMBL" id="KAJ7361586.1"/>
    </source>
</evidence>
<evidence type="ECO:0000256" key="1">
    <source>
        <dbReference type="ARBA" id="ARBA00007870"/>
    </source>
</evidence>
<dbReference type="InterPro" id="IPR036291">
    <property type="entry name" value="NAD(P)-bd_dom_sf"/>
</dbReference>
<sequence>MRFHIAGVGSIGSLVAYHLRRATPATHPIVLLYDKTKHAAHGPDALRVENSLPFNTASGFERETYTQNEDPIDSLFVTTRANSTLHALHELAPRLSPNSTVVLVHHGLAVYDRIVEELFRNPRQRPHFIFASTTHAPSFQVTGDLAAGYTLTQPWRGNLEFAIVPDPFGRNFEAGFADATLHESERVARLSDLANPEDNSYPRYRSLRNTVAALLVADSLNAHWKPMQHLQLGLRQRLAIDSVINPLTALMGCRTAHIFATPGSVRIADRICREASAVFGAQIREDTKAWIGAGQGQIGGILGIARLPPALEAPALLKQCLRFSKNSKGNISSMLDAVRKGRRTEIEYLNGYLMKLGEAYGVETPTIQTMHELVNMRRTLPVDQIL</sequence>